<evidence type="ECO:0000313" key="2">
    <source>
        <dbReference type="EMBL" id="EHY89896.1"/>
    </source>
</evidence>
<dbReference type="EMBL" id="CM001466">
    <property type="protein sequence ID" value="EHY89896.1"/>
    <property type="molecule type" value="Genomic_DNA"/>
</dbReference>
<gene>
    <name evidence="2" type="ORF">SacazDRAFT_03013</name>
</gene>
<evidence type="ECO:0000313" key="3">
    <source>
        <dbReference type="Proteomes" id="UP000004705"/>
    </source>
</evidence>
<protein>
    <submittedName>
        <fullName evidence="2">Uncharacterized protein</fullName>
    </submittedName>
</protein>
<dbReference type="HOGENOM" id="CLU_2873212_0_0_11"/>
<evidence type="ECO:0000256" key="1">
    <source>
        <dbReference type="SAM" id="MobiDB-lite"/>
    </source>
</evidence>
<reference evidence="2 3" key="1">
    <citation type="journal article" date="2012" name="Stand. Genomic Sci.">
        <title>Genome sequence of the soil bacterium Saccharomonospora azurea type strain (NA-128(T)).</title>
        <authorList>
            <person name="Klenk H.P."/>
            <person name="Held B."/>
            <person name="Lucas S."/>
            <person name="Lapidus A."/>
            <person name="Copeland A."/>
            <person name="Hammon N."/>
            <person name="Pitluck S."/>
            <person name="Goodwin L.A."/>
            <person name="Han C."/>
            <person name="Tapia R."/>
            <person name="Brambilla E.M."/>
            <person name="Potter G."/>
            <person name="Land M."/>
            <person name="Ivanova N."/>
            <person name="Rohde M."/>
            <person name="Goker M."/>
            <person name="Detter J.C."/>
            <person name="Kyrpides N.C."/>
            <person name="Woyke T."/>
        </authorList>
    </citation>
    <scope>NUCLEOTIDE SEQUENCE [LARGE SCALE GENOMIC DNA]</scope>
    <source>
        <strain evidence="2 3">NA-128</strain>
    </source>
</reference>
<name>H8GDY1_9PSEU</name>
<feature type="region of interest" description="Disordered" evidence="1">
    <location>
        <begin position="1"/>
        <end position="52"/>
    </location>
</feature>
<organism evidence="2 3">
    <name type="scientific">Saccharomonospora azurea NA-128</name>
    <dbReference type="NCBI Taxonomy" id="882081"/>
    <lineage>
        <taxon>Bacteria</taxon>
        <taxon>Bacillati</taxon>
        <taxon>Actinomycetota</taxon>
        <taxon>Actinomycetes</taxon>
        <taxon>Pseudonocardiales</taxon>
        <taxon>Pseudonocardiaceae</taxon>
        <taxon>Saccharomonospora</taxon>
    </lineage>
</organism>
<dbReference type="Proteomes" id="UP000004705">
    <property type="component" value="Chromosome"/>
</dbReference>
<keyword evidence="3" id="KW-1185">Reference proteome</keyword>
<accession>H8GDY1</accession>
<dbReference type="AlphaFoldDB" id="H8GDY1"/>
<feature type="compositionally biased region" description="Low complexity" evidence="1">
    <location>
        <begin position="1"/>
        <end position="18"/>
    </location>
</feature>
<dbReference type="RefSeq" id="WP_005442939.1">
    <property type="nucleotide sequence ID" value="NZ_CM001466.1"/>
</dbReference>
<sequence length="65" mass="6435">MSWGDAVGCDGAATDAGAAGDGAAGPEGRDESPPRASELSEPGSAWWADPVGADCVRDDCRETGP</sequence>
<proteinExistence type="predicted"/>
<feature type="non-terminal residue" evidence="2">
    <location>
        <position position="65"/>
    </location>
</feature>